<keyword evidence="1" id="KW-0560">Oxidoreductase</keyword>
<comment type="caution">
    <text evidence="2">The sequence shown here is derived from an EMBL/GenBank/DDBJ whole genome shotgun (WGS) entry which is preliminary data.</text>
</comment>
<dbReference type="AlphaFoldDB" id="A0A366S013"/>
<dbReference type="InterPro" id="IPR052228">
    <property type="entry name" value="Sec_Metab_Biosynth_Oxidored"/>
</dbReference>
<dbReference type="PANTHER" id="PTHR47534:SF3">
    <property type="entry name" value="ALCOHOL DEHYDROGENASE-LIKE C-TERMINAL DOMAIN-CONTAINING PROTEIN"/>
    <property type="match status" value="1"/>
</dbReference>
<name>A0A366S013_9HYPO</name>
<dbReference type="GeneID" id="41994024"/>
<dbReference type="EMBL" id="QKXC01000093">
    <property type="protein sequence ID" value="RBR22076.1"/>
    <property type="molecule type" value="Genomic_DNA"/>
</dbReference>
<accession>A0A366S013</accession>
<evidence type="ECO:0000313" key="2">
    <source>
        <dbReference type="EMBL" id="RBR22076.1"/>
    </source>
</evidence>
<organism evidence="2 3">
    <name type="scientific">Fusarium coffeatum</name>
    <dbReference type="NCBI Taxonomy" id="231269"/>
    <lineage>
        <taxon>Eukaryota</taxon>
        <taxon>Fungi</taxon>
        <taxon>Dikarya</taxon>
        <taxon>Ascomycota</taxon>
        <taxon>Pezizomycotina</taxon>
        <taxon>Sordariomycetes</taxon>
        <taxon>Hypocreomycetidae</taxon>
        <taxon>Hypocreales</taxon>
        <taxon>Nectriaceae</taxon>
        <taxon>Fusarium</taxon>
        <taxon>Fusarium incarnatum-equiseti species complex</taxon>
    </lineage>
</organism>
<evidence type="ECO:0000256" key="1">
    <source>
        <dbReference type="ARBA" id="ARBA00023002"/>
    </source>
</evidence>
<keyword evidence="3" id="KW-1185">Reference proteome</keyword>
<dbReference type="Gene3D" id="3.40.50.720">
    <property type="entry name" value="NAD(P)-binding Rossmann-like Domain"/>
    <property type="match status" value="1"/>
</dbReference>
<dbReference type="InterPro" id="IPR002347">
    <property type="entry name" value="SDR_fam"/>
</dbReference>
<proteinExistence type="predicted"/>
<dbReference type="InterPro" id="IPR036291">
    <property type="entry name" value="NAD(P)-bd_dom_sf"/>
</dbReference>
<dbReference type="OrthoDB" id="2898509at2759"/>
<evidence type="ECO:0008006" key="4">
    <source>
        <dbReference type="Google" id="ProtNLM"/>
    </source>
</evidence>
<evidence type="ECO:0000313" key="3">
    <source>
        <dbReference type="Proteomes" id="UP000253153"/>
    </source>
</evidence>
<dbReference type="PANTHER" id="PTHR47534">
    <property type="entry name" value="YALI0E05731P"/>
    <property type="match status" value="1"/>
</dbReference>
<gene>
    <name evidence="2" type="ORF">FIESC28_04581</name>
</gene>
<dbReference type="Pfam" id="PF00106">
    <property type="entry name" value="adh_short"/>
    <property type="match status" value="1"/>
</dbReference>
<dbReference type="Proteomes" id="UP000253153">
    <property type="component" value="Unassembled WGS sequence"/>
</dbReference>
<dbReference type="GO" id="GO:0016491">
    <property type="term" value="F:oxidoreductase activity"/>
    <property type="evidence" value="ECO:0007669"/>
    <property type="project" value="UniProtKB-KW"/>
</dbReference>
<dbReference type="RefSeq" id="XP_031017126.1">
    <property type="nucleotide sequence ID" value="XM_031158728.1"/>
</dbReference>
<sequence>MVSFRDIQASNALISDANAPRVAVFVGGTSGIGKFTLKALVEKGTSFRVYLVGRKSGKESSDVFIQEMNAINPKAEIIWIEGEVALLSETKRVCEIIKSKEKTIDLVFITLGYAPFTARKNTIEGFDASQTLRYYTRILFIQHLLPLLNQSESPRVVSVLGGGMERSNIDLEDIDLNKPGNFNVVSTHTQAGAMNTLFLEHLANQNPNVTFLHSCPGWVNTGNVRRGLDSGSFLSWTIWLLLEPLIAIFSFSDEESGERNLFASTSAAFGGRGTPWEGKVGVNSYGKQENGLFLVTSKCDCTLNEKTVGILRETALERVVEHTNEVLGSYL</sequence>
<protein>
    <recommendedName>
        <fullName evidence="4">Ketoreductase (KR) domain-containing protein</fullName>
    </recommendedName>
</protein>
<reference evidence="2 3" key="1">
    <citation type="submission" date="2018-06" db="EMBL/GenBank/DDBJ databases">
        <title>Fusarium incarnatum-equiseti species complex species 28.</title>
        <authorList>
            <person name="Gardiner D.M."/>
        </authorList>
    </citation>
    <scope>NUCLEOTIDE SEQUENCE [LARGE SCALE GENOMIC DNA]</scope>
    <source>
        <strain evidence="2 3">FIESC_28</strain>
    </source>
</reference>
<dbReference type="SUPFAM" id="SSF51735">
    <property type="entry name" value="NAD(P)-binding Rossmann-fold domains"/>
    <property type="match status" value="1"/>
</dbReference>